<evidence type="ECO:0000256" key="1">
    <source>
        <dbReference type="ARBA" id="ARBA00004141"/>
    </source>
</evidence>
<evidence type="ECO:0000256" key="10">
    <source>
        <dbReference type="RuleBase" id="RU361115"/>
    </source>
</evidence>
<dbReference type="EC" id="2.3.1.199" evidence="10"/>
<keyword evidence="2 10" id="KW-0444">Lipid biosynthesis</keyword>
<comment type="subcellular location">
    <subcellularLocation>
        <location evidence="1">Membrane</location>
        <topology evidence="1">Multi-pass membrane protein</topology>
    </subcellularLocation>
</comment>
<gene>
    <name evidence="11" type="ORF">TCEB3V08_LOCUS10726</name>
</gene>
<evidence type="ECO:0000256" key="5">
    <source>
        <dbReference type="ARBA" id="ARBA00022832"/>
    </source>
</evidence>
<dbReference type="GO" id="GO:0030148">
    <property type="term" value="P:sphingolipid biosynthetic process"/>
    <property type="evidence" value="ECO:0007669"/>
    <property type="project" value="TreeGrafter"/>
</dbReference>
<evidence type="ECO:0000256" key="2">
    <source>
        <dbReference type="ARBA" id="ARBA00022516"/>
    </source>
</evidence>
<evidence type="ECO:0000256" key="4">
    <source>
        <dbReference type="ARBA" id="ARBA00022692"/>
    </source>
</evidence>
<dbReference type="GO" id="GO:0034625">
    <property type="term" value="P:fatty acid elongation, monounsaturated fatty acid"/>
    <property type="evidence" value="ECO:0007669"/>
    <property type="project" value="TreeGrafter"/>
</dbReference>
<feature type="transmembrane region" description="Helical" evidence="10">
    <location>
        <begin position="27"/>
        <end position="46"/>
    </location>
</feature>
<dbReference type="GO" id="GO:0009922">
    <property type="term" value="F:fatty acid elongase activity"/>
    <property type="evidence" value="ECO:0007669"/>
    <property type="project" value="UniProtKB-EC"/>
</dbReference>
<evidence type="ECO:0000313" key="11">
    <source>
        <dbReference type="EMBL" id="CAD7410956.1"/>
    </source>
</evidence>
<comment type="catalytic activity">
    <reaction evidence="10">
        <text>a very-long-chain acyl-CoA + malonyl-CoA + H(+) = a very-long-chain 3-oxoacyl-CoA + CO2 + CoA</text>
        <dbReference type="Rhea" id="RHEA:32727"/>
        <dbReference type="ChEBI" id="CHEBI:15378"/>
        <dbReference type="ChEBI" id="CHEBI:16526"/>
        <dbReference type="ChEBI" id="CHEBI:57287"/>
        <dbReference type="ChEBI" id="CHEBI:57384"/>
        <dbReference type="ChEBI" id="CHEBI:90725"/>
        <dbReference type="ChEBI" id="CHEBI:90736"/>
        <dbReference type="EC" id="2.3.1.199"/>
    </reaction>
</comment>
<keyword evidence="5 10" id="KW-0276">Fatty acid metabolism</keyword>
<protein>
    <recommendedName>
        <fullName evidence="10">Elongation of very long chain fatty acids protein</fullName>
        <ecNumber evidence="10">2.3.1.199</ecNumber>
    </recommendedName>
    <alternativeName>
        <fullName evidence="10">Very-long-chain 3-oxoacyl-CoA synthase</fullName>
    </alternativeName>
</protein>
<dbReference type="EMBL" id="OC321939">
    <property type="protein sequence ID" value="CAD7410956.1"/>
    <property type="molecule type" value="Genomic_DNA"/>
</dbReference>
<evidence type="ECO:0000256" key="6">
    <source>
        <dbReference type="ARBA" id="ARBA00022989"/>
    </source>
</evidence>
<keyword evidence="6 10" id="KW-1133">Transmembrane helix</keyword>
<evidence type="ECO:0000256" key="9">
    <source>
        <dbReference type="ARBA" id="ARBA00023160"/>
    </source>
</evidence>
<dbReference type="InterPro" id="IPR002076">
    <property type="entry name" value="ELO_fam"/>
</dbReference>
<dbReference type="GO" id="GO:0019367">
    <property type="term" value="P:fatty acid elongation, saturated fatty acid"/>
    <property type="evidence" value="ECO:0007669"/>
    <property type="project" value="TreeGrafter"/>
</dbReference>
<evidence type="ECO:0000256" key="7">
    <source>
        <dbReference type="ARBA" id="ARBA00023098"/>
    </source>
</evidence>
<name>A0A7R9DCW6_TIMCR</name>
<organism evidence="11">
    <name type="scientific">Timema cristinae</name>
    <name type="common">Walking stick</name>
    <dbReference type="NCBI Taxonomy" id="61476"/>
    <lineage>
        <taxon>Eukaryota</taxon>
        <taxon>Metazoa</taxon>
        <taxon>Ecdysozoa</taxon>
        <taxon>Arthropoda</taxon>
        <taxon>Hexapoda</taxon>
        <taxon>Insecta</taxon>
        <taxon>Pterygota</taxon>
        <taxon>Neoptera</taxon>
        <taxon>Polyneoptera</taxon>
        <taxon>Phasmatodea</taxon>
        <taxon>Timematodea</taxon>
        <taxon>Timematoidea</taxon>
        <taxon>Timematidae</taxon>
        <taxon>Timema</taxon>
    </lineage>
</organism>
<dbReference type="AlphaFoldDB" id="A0A7R9DCW6"/>
<keyword evidence="3 10" id="KW-0808">Transferase</keyword>
<dbReference type="Pfam" id="PF01151">
    <property type="entry name" value="ELO"/>
    <property type="match status" value="1"/>
</dbReference>
<feature type="transmembrane region" description="Helical" evidence="10">
    <location>
        <begin position="66"/>
        <end position="83"/>
    </location>
</feature>
<dbReference type="GO" id="GO:0034626">
    <property type="term" value="P:fatty acid elongation, polyunsaturated fatty acid"/>
    <property type="evidence" value="ECO:0007669"/>
    <property type="project" value="TreeGrafter"/>
</dbReference>
<dbReference type="GO" id="GO:0005789">
    <property type="term" value="C:endoplasmic reticulum membrane"/>
    <property type="evidence" value="ECO:0007669"/>
    <property type="project" value="TreeGrafter"/>
</dbReference>
<keyword evidence="7 10" id="KW-0443">Lipid metabolism</keyword>
<dbReference type="GO" id="GO:0042761">
    <property type="term" value="P:very long-chain fatty acid biosynthetic process"/>
    <property type="evidence" value="ECO:0007669"/>
    <property type="project" value="TreeGrafter"/>
</dbReference>
<dbReference type="PANTHER" id="PTHR11157:SF69">
    <property type="entry name" value="ELONGATION OF VERY LONG CHAIN FATTY ACIDS PROTEIN 7"/>
    <property type="match status" value="1"/>
</dbReference>
<keyword evidence="9 10" id="KW-0275">Fatty acid biosynthesis</keyword>
<evidence type="ECO:0000256" key="8">
    <source>
        <dbReference type="ARBA" id="ARBA00023136"/>
    </source>
</evidence>
<comment type="similarity">
    <text evidence="10">Belongs to the ELO family.</text>
</comment>
<comment type="caution">
    <text evidence="10">Lacks conserved residue(s) required for the propagation of feature annotation.</text>
</comment>
<reference evidence="11" key="1">
    <citation type="submission" date="2020-11" db="EMBL/GenBank/DDBJ databases">
        <authorList>
            <person name="Tran Van P."/>
        </authorList>
    </citation>
    <scope>NUCLEOTIDE SEQUENCE</scope>
</reference>
<keyword evidence="4 10" id="KW-0812">Transmembrane</keyword>
<keyword evidence="8 10" id="KW-0472">Membrane</keyword>
<sequence length="111" mass="13047">MAAVIKELVTGYHYLNNEMADPRTNHWALVSSPVPVVLILLGYLYIVNKWGIQFMKNREPYELKNVIIFFNITQILFNVWMFHEVLYTAHTKTLLLSNPFEIELPYLSCLE</sequence>
<evidence type="ECO:0000256" key="3">
    <source>
        <dbReference type="ARBA" id="ARBA00022679"/>
    </source>
</evidence>
<proteinExistence type="inferred from homology"/>
<dbReference type="PANTHER" id="PTHR11157">
    <property type="entry name" value="FATTY ACID ACYL TRANSFERASE-RELATED"/>
    <property type="match status" value="1"/>
</dbReference>
<accession>A0A7R9DCW6</accession>